<accession>A0A9N9UTQ9</accession>
<sequence length="551" mass="62503">MASSASSQSLLCLPFDTRKRIYAFAGLIRECPVTIVPSSQANLFYGPRPLPLNHACAFEYRQQGKPDRVSRGHVPDCLCPEFPKQLMLACKALHQEVQKVLYGDNKFVLCAHGDPGGLGALKTLSKDAICSLRYLLVRLNNWPCPRGHSRANLKMNRCQICPSSISQSDPELSAGDSASELILKEWEAICQSLSCIPPGRLQLEFICDVDNADTARRVLQPLDSVPRLKECIIRLGRKRDHTLQSIATETATRVTAETATRVAAESSEYKPFHYLGLPQEVRLRILWYTNLGMGGSFLPSQKSLHIVNGKLDQRFAFSGMHTSNTVRSCCLQCSFTKLHCSCPLKYAAYSPYCQCRSLPLELRHVSRQMAQDASEVLYSMKIFRFRGSFSDTKNMLSMIPGESLKQLKRIEFDLDTMQTLHWDKHKADWRDLLLFISTHCDHTRLHLKITGDPGDYEVVQETEEVKEAMVDFYAAYVDLIRAIKEAGLGLQDFHLFLPLFFDLEPVLERYVMGPDYDSKNGNRYSKAAHSAELYPHVHPYYKSIPDWHKDL</sequence>
<dbReference type="PANTHER" id="PTHR42085:SF2">
    <property type="entry name" value="F-BOX DOMAIN-CONTAINING PROTEIN"/>
    <property type="match status" value="1"/>
</dbReference>
<comment type="caution">
    <text evidence="1">The sequence shown here is derived from an EMBL/GenBank/DDBJ whole genome shotgun (WGS) entry which is preliminary data.</text>
</comment>
<organism evidence="1 2">
    <name type="scientific">Clonostachys byssicola</name>
    <dbReference type="NCBI Taxonomy" id="160290"/>
    <lineage>
        <taxon>Eukaryota</taxon>
        <taxon>Fungi</taxon>
        <taxon>Dikarya</taxon>
        <taxon>Ascomycota</taxon>
        <taxon>Pezizomycotina</taxon>
        <taxon>Sordariomycetes</taxon>
        <taxon>Hypocreomycetidae</taxon>
        <taxon>Hypocreales</taxon>
        <taxon>Bionectriaceae</taxon>
        <taxon>Clonostachys</taxon>
    </lineage>
</organism>
<gene>
    <name evidence="1" type="ORF">CBYS24578_00015260</name>
</gene>
<dbReference type="OrthoDB" id="5129507at2759"/>
<dbReference type="InterPro" id="IPR038883">
    <property type="entry name" value="AN11006-like"/>
</dbReference>
<reference evidence="1" key="1">
    <citation type="submission" date="2021-10" db="EMBL/GenBank/DDBJ databases">
        <authorList>
            <person name="Piombo E."/>
        </authorList>
    </citation>
    <scope>NUCLEOTIDE SEQUENCE</scope>
</reference>
<protein>
    <submittedName>
        <fullName evidence="1">Uncharacterized protein</fullName>
    </submittedName>
</protein>
<keyword evidence="2" id="KW-1185">Reference proteome</keyword>
<dbReference type="PANTHER" id="PTHR42085">
    <property type="entry name" value="F-BOX DOMAIN-CONTAINING PROTEIN"/>
    <property type="match status" value="1"/>
</dbReference>
<dbReference type="Proteomes" id="UP000754883">
    <property type="component" value="Unassembled WGS sequence"/>
</dbReference>
<proteinExistence type="predicted"/>
<dbReference type="AlphaFoldDB" id="A0A9N9UTQ9"/>
<name>A0A9N9UTQ9_9HYPO</name>
<evidence type="ECO:0000313" key="2">
    <source>
        <dbReference type="Proteomes" id="UP000754883"/>
    </source>
</evidence>
<dbReference type="EMBL" id="CABFNO020001547">
    <property type="protein sequence ID" value="CAG9998540.1"/>
    <property type="molecule type" value="Genomic_DNA"/>
</dbReference>
<evidence type="ECO:0000313" key="1">
    <source>
        <dbReference type="EMBL" id="CAG9998540.1"/>
    </source>
</evidence>